<dbReference type="PROSITE" id="PS52015">
    <property type="entry name" value="TONB_CTD"/>
    <property type="match status" value="1"/>
</dbReference>
<evidence type="ECO:0000313" key="8">
    <source>
        <dbReference type="Proteomes" id="UP000185494"/>
    </source>
</evidence>
<proteinExistence type="predicted"/>
<feature type="compositionally biased region" description="Low complexity" evidence="5">
    <location>
        <begin position="115"/>
        <end position="124"/>
    </location>
</feature>
<accession>A0A1L7ACF2</accession>
<dbReference type="STRING" id="257708.RGI145_04260"/>
<keyword evidence="3" id="KW-1133">Transmembrane helix</keyword>
<feature type="compositionally biased region" description="Pro residues" evidence="5">
    <location>
        <begin position="153"/>
        <end position="180"/>
    </location>
</feature>
<evidence type="ECO:0000313" key="7">
    <source>
        <dbReference type="EMBL" id="APT56433.1"/>
    </source>
</evidence>
<evidence type="ECO:0000256" key="3">
    <source>
        <dbReference type="ARBA" id="ARBA00022989"/>
    </source>
</evidence>
<protein>
    <recommendedName>
        <fullName evidence="6">TonB C-terminal domain-containing protein</fullName>
    </recommendedName>
</protein>
<dbReference type="EMBL" id="CP015583">
    <property type="protein sequence ID" value="APT56433.1"/>
    <property type="molecule type" value="Genomic_DNA"/>
</dbReference>
<evidence type="ECO:0000259" key="6">
    <source>
        <dbReference type="PROSITE" id="PS52015"/>
    </source>
</evidence>
<keyword evidence="4" id="KW-0472">Membrane</keyword>
<gene>
    <name evidence="7" type="ORF">RGI145_04260</name>
</gene>
<dbReference type="NCBIfam" id="TIGR01352">
    <property type="entry name" value="tonB_Cterm"/>
    <property type="match status" value="1"/>
</dbReference>
<dbReference type="Gene3D" id="3.30.1150.10">
    <property type="match status" value="1"/>
</dbReference>
<feature type="compositionally biased region" description="Gly residues" evidence="5">
    <location>
        <begin position="195"/>
        <end position="205"/>
    </location>
</feature>
<reference evidence="7 8" key="1">
    <citation type="submission" date="2016-05" db="EMBL/GenBank/DDBJ databases">
        <title>Complete Genome and Methylome Analysis of Psychrotrophic Bacterial Isolates from Antarctic Lake Untersee.</title>
        <authorList>
            <person name="Fomenkov A."/>
            <person name="Akimov V.N."/>
            <person name="Vasilyeva L.V."/>
            <person name="Andersen D."/>
            <person name="Vincze T."/>
            <person name="Roberts R.J."/>
        </authorList>
    </citation>
    <scope>NUCLEOTIDE SEQUENCE [LARGE SCALE GENOMIC DNA]</scope>
    <source>
        <strain evidence="7 8">U14-5</strain>
    </source>
</reference>
<dbReference type="AlphaFoldDB" id="A0A1L7ACF2"/>
<name>A0A1L7ACF2_9PROT</name>
<evidence type="ECO:0000256" key="4">
    <source>
        <dbReference type="ARBA" id="ARBA00023136"/>
    </source>
</evidence>
<dbReference type="InterPro" id="IPR037682">
    <property type="entry name" value="TonB_C"/>
</dbReference>
<sequence length="300" mass="30394">MRPGARPPRRAAGRSLACLPAWAPPLSLLLHGAVLAALLGLLTPEAVHEPVRMTGIPLVWIGEGEGSTARRPAELPPPVAAAPPEAPETPPVPPAPDAAPVPPLAQAVTAAGLEAPPAPEAGNLPMPPPDAPVPVTSPAPAAGLSPQPLDELPLPPPPPGPPQRRPAPPQPPAQAAPSPDPGRAKLALDASVGGMRLGAGSGGMPGESRGPGMPAAGCAEAIGLPPGGAGHHNAGFVGLRLRLSDNGRVVEARVAVSSGFPALDDWARTRIKRCRFTPALRDGRPVWSSYNTSVYFDEAQ</sequence>
<evidence type="ECO:0000256" key="2">
    <source>
        <dbReference type="ARBA" id="ARBA00022692"/>
    </source>
</evidence>
<dbReference type="Proteomes" id="UP000185494">
    <property type="component" value="Chromosome 1"/>
</dbReference>
<feature type="compositionally biased region" description="Low complexity" evidence="5">
    <location>
        <begin position="138"/>
        <end position="152"/>
    </location>
</feature>
<dbReference type="GO" id="GO:0055085">
    <property type="term" value="P:transmembrane transport"/>
    <property type="evidence" value="ECO:0007669"/>
    <property type="project" value="InterPro"/>
</dbReference>
<feature type="region of interest" description="Disordered" evidence="5">
    <location>
        <begin position="194"/>
        <end position="213"/>
    </location>
</feature>
<feature type="compositionally biased region" description="Pro residues" evidence="5">
    <location>
        <begin position="125"/>
        <end position="137"/>
    </location>
</feature>
<comment type="subcellular location">
    <subcellularLocation>
        <location evidence="1">Membrane</location>
        <topology evidence="1">Single-pass membrane protein</topology>
    </subcellularLocation>
</comment>
<dbReference type="SUPFAM" id="SSF74653">
    <property type="entry name" value="TolA/TonB C-terminal domain"/>
    <property type="match status" value="1"/>
</dbReference>
<dbReference type="KEGG" id="rgi:RGI145_04260"/>
<feature type="domain" description="TonB C-terminal" evidence="6">
    <location>
        <begin position="209"/>
        <end position="300"/>
    </location>
</feature>
<keyword evidence="2" id="KW-0812">Transmembrane</keyword>
<dbReference type="Pfam" id="PF03544">
    <property type="entry name" value="TonB_C"/>
    <property type="match status" value="1"/>
</dbReference>
<feature type="compositionally biased region" description="Pro residues" evidence="5">
    <location>
        <begin position="74"/>
        <end position="102"/>
    </location>
</feature>
<dbReference type="InterPro" id="IPR006260">
    <property type="entry name" value="TonB/TolA_C"/>
</dbReference>
<organism evidence="7 8">
    <name type="scientific">Roseomonas gilardii</name>
    <dbReference type="NCBI Taxonomy" id="257708"/>
    <lineage>
        <taxon>Bacteria</taxon>
        <taxon>Pseudomonadati</taxon>
        <taxon>Pseudomonadota</taxon>
        <taxon>Alphaproteobacteria</taxon>
        <taxon>Acetobacterales</taxon>
        <taxon>Roseomonadaceae</taxon>
        <taxon>Roseomonas</taxon>
    </lineage>
</organism>
<feature type="region of interest" description="Disordered" evidence="5">
    <location>
        <begin position="67"/>
        <end position="102"/>
    </location>
</feature>
<evidence type="ECO:0000256" key="1">
    <source>
        <dbReference type="ARBA" id="ARBA00004167"/>
    </source>
</evidence>
<dbReference type="GO" id="GO:0016020">
    <property type="term" value="C:membrane"/>
    <property type="evidence" value="ECO:0007669"/>
    <property type="project" value="UniProtKB-SubCell"/>
</dbReference>
<feature type="region of interest" description="Disordered" evidence="5">
    <location>
        <begin position="115"/>
        <end position="186"/>
    </location>
</feature>
<evidence type="ECO:0000256" key="5">
    <source>
        <dbReference type="SAM" id="MobiDB-lite"/>
    </source>
</evidence>